<accession>A0ABX2XUX1</accession>
<dbReference type="Pfam" id="PF10592">
    <property type="entry name" value="AIPR"/>
    <property type="match status" value="1"/>
</dbReference>
<keyword evidence="3" id="KW-1185">Reference proteome</keyword>
<protein>
    <recommendedName>
        <fullName evidence="1">Abortive phage infection protein C-terminal domain-containing protein</fullName>
    </recommendedName>
</protein>
<evidence type="ECO:0000313" key="3">
    <source>
        <dbReference type="Proteomes" id="UP000093336"/>
    </source>
</evidence>
<dbReference type="InterPro" id="IPR018891">
    <property type="entry name" value="AIPR_C"/>
</dbReference>
<evidence type="ECO:0000259" key="1">
    <source>
        <dbReference type="Pfam" id="PF10592"/>
    </source>
</evidence>
<dbReference type="EMBL" id="LYOZ01000018">
    <property type="protein sequence ID" value="OCH98021.1"/>
    <property type="molecule type" value="Genomic_DNA"/>
</dbReference>
<proteinExistence type="predicted"/>
<evidence type="ECO:0000313" key="2">
    <source>
        <dbReference type="EMBL" id="OCH98021.1"/>
    </source>
</evidence>
<comment type="caution">
    <text evidence="2">The sequence shown here is derived from an EMBL/GenBank/DDBJ whole genome shotgun (WGS) entry which is preliminary data.</text>
</comment>
<reference evidence="2 3" key="1">
    <citation type="submission" date="2016-05" db="EMBL/GenBank/DDBJ databases">
        <authorList>
            <person name="Prochazka B."/>
            <person name="Indra A."/>
            <person name="Hasenberger P."/>
            <person name="Blaschitz M."/>
            <person name="Wagner L."/>
            <person name="Wewalka G."/>
            <person name="Sorschag S."/>
            <person name="Schmid D."/>
            <person name="Ruppitsch W."/>
        </authorList>
    </citation>
    <scope>NUCLEOTIDE SEQUENCE [LARGE SCALE GENOMIC DNA]</scope>
    <source>
        <strain evidence="2 3">974010_12</strain>
    </source>
</reference>
<organism evidence="2 3">
    <name type="scientific">Legionella jamestowniensis</name>
    <dbReference type="NCBI Taxonomy" id="455"/>
    <lineage>
        <taxon>Bacteria</taxon>
        <taxon>Pseudomonadati</taxon>
        <taxon>Pseudomonadota</taxon>
        <taxon>Gammaproteobacteria</taxon>
        <taxon>Legionellales</taxon>
        <taxon>Legionellaceae</taxon>
        <taxon>Legionella</taxon>
    </lineage>
</organism>
<dbReference type="Proteomes" id="UP000093336">
    <property type="component" value="Unassembled WGS sequence"/>
</dbReference>
<gene>
    <name evidence="2" type="ORF">A8135_02025</name>
</gene>
<dbReference type="RefSeq" id="WP_065620873.1">
    <property type="nucleotide sequence ID" value="NZ_LYOZ01000018.1"/>
</dbReference>
<sequence length="554" mass="63511">MIKSQQEKLAPDQREQDFFEYFTAQQILKNEDLSVEEIQEAITDGARDGGIDALFFFIDSVLIRDENEASSTKVKKSSIFRLVVIQSSIESGFKEGKVINLKDSLNNLLSFDKNEEYLTNNYNEAISTKIIQFKKLYIDNADKFPLLEIAIYYVNKSIDPPHINVVKKSQEVISDLKALYGSEHFKIDFQFISASDLWLLANQDSSKSYDLIIDGSAISTTQRDAVCFVKLEEYYKFITTDTGDLKKPLFESNVRDYQGNVEVNKNIEATLNDTDAQENFWWLNNGITVICSNYRITGNKLTIEDPQIVNGLQTSNQIYYAFQKLPNLSSNNRHILLRIVNPMDTNSRDKIIKATNSQTAMLPAQLTATDQIQKDIESFFESHGLYYDRRKNSHRNQKRPIDKIIGISALAQSVHAILNQKPHESRRQPASLIKEKKTYDMIFVTKKYDLQVYLNCALIIKCVEKFMKSSIASGYSKDLKYHLATYSVGKILAKKKVNAQDILGFELVKLTDTFLLECIDEIVRTIRLVDSETPFNTILKRSESTERVLKLLEN</sequence>
<name>A0ABX2XUX1_9GAMM</name>
<feature type="domain" description="Abortive phage infection protein C-terminal" evidence="1">
    <location>
        <begin position="250"/>
        <end position="509"/>
    </location>
</feature>